<proteinExistence type="predicted"/>
<evidence type="ECO:0000256" key="2">
    <source>
        <dbReference type="SAM" id="MobiDB-lite"/>
    </source>
</evidence>
<feature type="compositionally biased region" description="Low complexity" evidence="2">
    <location>
        <begin position="418"/>
        <end position="428"/>
    </location>
</feature>
<feature type="compositionally biased region" description="Basic and acidic residues" evidence="2">
    <location>
        <begin position="213"/>
        <end position="235"/>
    </location>
</feature>
<keyword evidence="5" id="KW-1185">Reference proteome</keyword>
<dbReference type="EMBL" id="CAMXCT010003628">
    <property type="protein sequence ID" value="CAI4005457.1"/>
    <property type="molecule type" value="Genomic_DNA"/>
</dbReference>
<dbReference type="Gene3D" id="1.10.443.10">
    <property type="entry name" value="Intergrase catalytic core"/>
    <property type="match status" value="1"/>
</dbReference>
<name>A0A9P1GA79_9DINO</name>
<dbReference type="GO" id="GO:0015074">
    <property type="term" value="P:DNA integration"/>
    <property type="evidence" value="ECO:0007669"/>
    <property type="project" value="InterPro"/>
</dbReference>
<gene>
    <name evidence="3" type="ORF">C1SCF055_LOCUS31176</name>
</gene>
<dbReference type="GO" id="GO:0003677">
    <property type="term" value="F:DNA binding"/>
    <property type="evidence" value="ECO:0007669"/>
    <property type="project" value="InterPro"/>
</dbReference>
<protein>
    <submittedName>
        <fullName evidence="3">Uncharacterized protein</fullName>
    </submittedName>
</protein>
<keyword evidence="1" id="KW-0233">DNA recombination</keyword>
<reference evidence="4" key="2">
    <citation type="submission" date="2024-04" db="EMBL/GenBank/DDBJ databases">
        <authorList>
            <person name="Chen Y."/>
            <person name="Shah S."/>
            <person name="Dougan E. K."/>
            <person name="Thang M."/>
            <person name="Chan C."/>
        </authorList>
    </citation>
    <scope>NUCLEOTIDE SEQUENCE [LARGE SCALE GENOMIC DNA]</scope>
</reference>
<evidence type="ECO:0000256" key="1">
    <source>
        <dbReference type="ARBA" id="ARBA00023172"/>
    </source>
</evidence>
<dbReference type="SUPFAM" id="SSF56349">
    <property type="entry name" value="DNA breaking-rejoining enzymes"/>
    <property type="match status" value="1"/>
</dbReference>
<evidence type="ECO:0000313" key="4">
    <source>
        <dbReference type="EMBL" id="CAL1158832.1"/>
    </source>
</evidence>
<dbReference type="InterPro" id="IPR013762">
    <property type="entry name" value="Integrase-like_cat_sf"/>
</dbReference>
<evidence type="ECO:0000313" key="5">
    <source>
        <dbReference type="Proteomes" id="UP001152797"/>
    </source>
</evidence>
<dbReference type="GO" id="GO:0006310">
    <property type="term" value="P:DNA recombination"/>
    <property type="evidence" value="ECO:0007669"/>
    <property type="project" value="UniProtKB-KW"/>
</dbReference>
<feature type="compositionally biased region" description="Basic and acidic residues" evidence="2">
    <location>
        <begin position="196"/>
        <end position="205"/>
    </location>
</feature>
<dbReference type="Proteomes" id="UP001152797">
    <property type="component" value="Unassembled WGS sequence"/>
</dbReference>
<evidence type="ECO:0000313" key="3">
    <source>
        <dbReference type="EMBL" id="CAI4005457.1"/>
    </source>
</evidence>
<sequence length="1644" mass="182277">MFKLSSSKGDLDSEVKEVLVVFDDASIRNRKQRVRGGYTSHTCMAVASSNCLTQCLPEKQFEHHTGHCTSNVVHGVKALSPTDLWHTNRSEKVEILGKARTVEVTPEAAEKNQCGEQTAVLESVFSASLLPENFFRDMLIGHSAKAMVDLSCGQGSAARAYLLERLPYFGFVLSEAHGKKMEMMLTEFVLTEMRREGSSHYRPEAAQEPPAEMVKDGTQPKKQKSDTAPKGEPKPKKPRKTSKKEDETEEVPVDAGVDEADISGFATDLGMLPDPIRLLAFTREWVNTAGGEQVAFYSAEEAPEGLEEEEEQQRLQRLVEQNAAAPPPRASQMPVSMPLQSFAKMMGSPPRTKHVGLPSPPPKASLLGQAGAQLAEEELPPVPGGDTLAQAVLQQSVALTSLVAHLQQGGDPLLDPQGTASSTSSRGAAGRERLQKELAQRTGGFFLQVMQNAFRRMRPASQLPPSIVDLAATDFSMIQYLERCGGYGNARELGIIQYALAFVADAAMRDGMEGVREHLSLAMVAIEQAAQGQNKWDLAFQLTLLEDPPPQIFSYSTSIFHTTGRARAFSALCPQRWATVALAFAKEMDYIQSRRQERAKLLSQDLPAQREDTQRRRLHKARAELVEKIGFFPIGQPPVSPLLSPAPLPSSSTSVRASGSAARGRGVQVAPAGQVGWPSGSGEFDTEIGAHQSAVQRLGLDSAEQYRGGKSEVFVPAQNEREELRPCRELCAERLKLSGSGVWDPVPFLSDLFYMPYIEPRVNQFDIKPPKDVLPDLSRVDRAEVLKLCKVFNNYKSPVADRQIGDRRFTEMLSGAVTDRRDFYHQFKVSDEKACGNALFPPFLADELKGFSAFQLMVERETAQGRISDRHVVGDRLGLSPKPILLDTERYVACFGALYQGDHLGVEYATDAHANLMRSWGLLDDERRLQGSRPILYDDVCAGLIIDDMFFVSSETAQNFSCLNESLAVRQLGVAKKAYDEEGLLGSDDKDVLGDVVFKVCGAEVDSSWKSVKNGVVVAGAPKEKRLVLGAFVGFGLEVSRSKWAKRSYEAGISGHASIHDPDFEPEFERPLAEGRAAGEISAGVSRPLGLRFQFLEVCGGAGVVTKKMIEKGCVCGPVFDLSVSPHFNILESRVLEWIIFMMEDDRLDSFLVSPPCTSFSPAAHPMVRSYAQPRGNMLAFAALVLLLVGLRLGKFGLGEQPRLSKMRWLQEWLRLLWLGSWEWKAQSHINVLEAAATLRLFRRVARDGGDLRVTYLADSHVSRSIVAKGRSASRALQQMLKASAAICIAGASHGDALRRQQRAGIVLEDGRRVTATTSFHRESLLEKFRHWLTAQGENFDSVVMASPLDLDNLNQKLVDYGRWLFSEGKPYYHYSETVNAVTNARPLVRRSLQQAWDLAFLWNSHEPAEHHIAVPFQILVALISASFLWGWRREGAIFALAFGALLRIGEVTSALRRDLVLPSDVDETTDYVLLRISEPKTRYRAARHQAAKLEQVDLIEVVKIGFAKLMPHEPLWNFSNSTLRSRLLKLLGRLALPTRDSSRIKAISLASFRLGGAMWLMTATESAELVRRRGRWASFRIMEIYLQEVMAVTYMNEISREAYTKVMQAFSVFGDILAAVQKFDRACMPEATWFFFLSHQPLD</sequence>
<feature type="region of interest" description="Disordered" evidence="2">
    <location>
        <begin position="196"/>
        <end position="255"/>
    </location>
</feature>
<dbReference type="InterPro" id="IPR011010">
    <property type="entry name" value="DNA_brk_join_enz"/>
</dbReference>
<organism evidence="3">
    <name type="scientific">Cladocopium goreaui</name>
    <dbReference type="NCBI Taxonomy" id="2562237"/>
    <lineage>
        <taxon>Eukaryota</taxon>
        <taxon>Sar</taxon>
        <taxon>Alveolata</taxon>
        <taxon>Dinophyceae</taxon>
        <taxon>Suessiales</taxon>
        <taxon>Symbiodiniaceae</taxon>
        <taxon>Cladocopium</taxon>
    </lineage>
</organism>
<reference evidence="3" key="1">
    <citation type="submission" date="2022-10" db="EMBL/GenBank/DDBJ databases">
        <authorList>
            <person name="Chen Y."/>
            <person name="Dougan E. K."/>
            <person name="Chan C."/>
            <person name="Rhodes N."/>
            <person name="Thang M."/>
        </authorList>
    </citation>
    <scope>NUCLEOTIDE SEQUENCE</scope>
</reference>
<comment type="caution">
    <text evidence="3">The sequence shown here is derived from an EMBL/GenBank/DDBJ whole genome shotgun (WGS) entry which is preliminary data.</text>
</comment>
<accession>A0A9P1GA79</accession>
<dbReference type="EMBL" id="CAMXCT020003628">
    <property type="protein sequence ID" value="CAL1158832.1"/>
    <property type="molecule type" value="Genomic_DNA"/>
</dbReference>
<feature type="region of interest" description="Disordered" evidence="2">
    <location>
        <begin position="410"/>
        <end position="431"/>
    </location>
</feature>
<dbReference type="EMBL" id="CAMXCT030003628">
    <property type="protein sequence ID" value="CAL4792769.1"/>
    <property type="molecule type" value="Genomic_DNA"/>
</dbReference>